<evidence type="ECO:0000256" key="2">
    <source>
        <dbReference type="ARBA" id="ARBA00006024"/>
    </source>
</evidence>
<dbReference type="GO" id="GO:0043682">
    <property type="term" value="F:P-type divalent copper transporter activity"/>
    <property type="evidence" value="ECO:0000318"/>
    <property type="project" value="GO_Central"/>
</dbReference>
<dbReference type="NCBIfam" id="TIGR01525">
    <property type="entry name" value="ATPase-IB_hvy"/>
    <property type="match status" value="1"/>
</dbReference>
<dbReference type="SFLD" id="SFLDF00027">
    <property type="entry name" value="p-type_atpase"/>
    <property type="match status" value="1"/>
</dbReference>
<organism evidence="13 14">
    <name type="scientific">Klebsormidium nitens</name>
    <name type="common">Green alga</name>
    <name type="synonym">Ulothrix nitens</name>
    <dbReference type="NCBI Taxonomy" id="105231"/>
    <lineage>
        <taxon>Eukaryota</taxon>
        <taxon>Viridiplantae</taxon>
        <taxon>Streptophyta</taxon>
        <taxon>Klebsormidiophyceae</taxon>
        <taxon>Klebsormidiales</taxon>
        <taxon>Klebsormidiaceae</taxon>
        <taxon>Klebsormidium</taxon>
    </lineage>
</organism>
<dbReference type="InterPro" id="IPR023298">
    <property type="entry name" value="ATPase_P-typ_TM_dom_sf"/>
</dbReference>
<dbReference type="InterPro" id="IPR044492">
    <property type="entry name" value="P_typ_ATPase_HD_dom"/>
</dbReference>
<dbReference type="Gene3D" id="3.40.1110.10">
    <property type="entry name" value="Calcium-transporting ATPase, cytoplasmic domain N"/>
    <property type="match status" value="2"/>
</dbReference>
<comment type="caution">
    <text evidence="10">Lacks conserved residue(s) required for the propagation of feature annotation.</text>
</comment>
<dbReference type="InterPro" id="IPR001757">
    <property type="entry name" value="P_typ_ATPase"/>
</dbReference>
<keyword evidence="6 10" id="KW-0067">ATP-binding</keyword>
<dbReference type="FunFam" id="2.70.150.10:FF:000002">
    <property type="entry name" value="Copper-transporting ATPase 1, putative"/>
    <property type="match status" value="1"/>
</dbReference>
<reference evidence="13 14" key="1">
    <citation type="journal article" date="2014" name="Nat. Commun.">
        <title>Klebsormidium flaccidum genome reveals primary factors for plant terrestrial adaptation.</title>
        <authorList>
            <person name="Hori K."/>
            <person name="Maruyama F."/>
            <person name="Fujisawa T."/>
            <person name="Togashi T."/>
            <person name="Yamamoto N."/>
            <person name="Seo M."/>
            <person name="Sato S."/>
            <person name="Yamada T."/>
            <person name="Mori H."/>
            <person name="Tajima N."/>
            <person name="Moriyama T."/>
            <person name="Ikeuchi M."/>
            <person name="Watanabe M."/>
            <person name="Wada H."/>
            <person name="Kobayashi K."/>
            <person name="Saito M."/>
            <person name="Masuda T."/>
            <person name="Sasaki-Sekimoto Y."/>
            <person name="Mashiguchi K."/>
            <person name="Awai K."/>
            <person name="Shimojima M."/>
            <person name="Masuda S."/>
            <person name="Iwai M."/>
            <person name="Nobusawa T."/>
            <person name="Narise T."/>
            <person name="Kondo S."/>
            <person name="Saito H."/>
            <person name="Sato R."/>
            <person name="Murakawa M."/>
            <person name="Ihara Y."/>
            <person name="Oshima-Yamada Y."/>
            <person name="Ohtaka K."/>
            <person name="Satoh M."/>
            <person name="Sonobe K."/>
            <person name="Ishii M."/>
            <person name="Ohtani R."/>
            <person name="Kanamori-Sato M."/>
            <person name="Honoki R."/>
            <person name="Miyazaki D."/>
            <person name="Mochizuki H."/>
            <person name="Umetsu J."/>
            <person name="Higashi K."/>
            <person name="Shibata D."/>
            <person name="Kamiya Y."/>
            <person name="Sato N."/>
            <person name="Nakamura Y."/>
            <person name="Tabata S."/>
            <person name="Ida S."/>
            <person name="Kurokawa K."/>
            <person name="Ohta H."/>
        </authorList>
    </citation>
    <scope>NUCLEOTIDE SEQUENCE [LARGE SCALE GENOMIC DNA]</scope>
    <source>
        <strain evidence="13 14">NIES-2285</strain>
    </source>
</reference>
<evidence type="ECO:0000256" key="1">
    <source>
        <dbReference type="ARBA" id="ARBA00004141"/>
    </source>
</evidence>
<dbReference type="InterPro" id="IPR059000">
    <property type="entry name" value="ATPase_P-type_domA"/>
</dbReference>
<dbReference type="Gene3D" id="2.70.150.10">
    <property type="entry name" value="Calcium-transporting ATPase, cytoplasmic transduction domain A"/>
    <property type="match status" value="1"/>
</dbReference>
<keyword evidence="4 10" id="KW-0479">Metal-binding</keyword>
<dbReference type="InterPro" id="IPR008250">
    <property type="entry name" value="ATPase_P-typ_transduc_dom_A_sf"/>
</dbReference>
<evidence type="ECO:0000313" key="14">
    <source>
        <dbReference type="Proteomes" id="UP000054558"/>
    </source>
</evidence>
<feature type="region of interest" description="Disordered" evidence="11">
    <location>
        <begin position="774"/>
        <end position="819"/>
    </location>
</feature>
<dbReference type="GO" id="GO:0016020">
    <property type="term" value="C:membrane"/>
    <property type="evidence" value="ECO:0000318"/>
    <property type="project" value="GO_Central"/>
</dbReference>
<feature type="compositionally biased region" description="Polar residues" evidence="11">
    <location>
        <begin position="483"/>
        <end position="543"/>
    </location>
</feature>
<name>A0A0U9HQH4_KLENI</name>
<dbReference type="Pfam" id="PF00122">
    <property type="entry name" value="E1-E2_ATPase"/>
    <property type="match status" value="1"/>
</dbReference>
<feature type="transmembrane region" description="Helical" evidence="10">
    <location>
        <begin position="331"/>
        <end position="356"/>
    </location>
</feature>
<dbReference type="PROSITE" id="PS01229">
    <property type="entry name" value="COF_2"/>
    <property type="match status" value="1"/>
</dbReference>
<evidence type="ECO:0000256" key="6">
    <source>
        <dbReference type="ARBA" id="ARBA00022840"/>
    </source>
</evidence>
<keyword evidence="7" id="KW-1278">Translocase</keyword>
<dbReference type="STRING" id="105231.A0A0U9HQH4"/>
<dbReference type="SUPFAM" id="SSF81665">
    <property type="entry name" value="Calcium ATPase, transmembrane domain M"/>
    <property type="match status" value="1"/>
</dbReference>
<dbReference type="InterPro" id="IPR036412">
    <property type="entry name" value="HAD-like_sf"/>
</dbReference>
<dbReference type="GO" id="GO:0016887">
    <property type="term" value="F:ATP hydrolysis activity"/>
    <property type="evidence" value="ECO:0007669"/>
    <property type="project" value="InterPro"/>
</dbReference>
<dbReference type="InterPro" id="IPR023214">
    <property type="entry name" value="HAD_sf"/>
</dbReference>
<dbReference type="GO" id="GO:0055070">
    <property type="term" value="P:copper ion homeostasis"/>
    <property type="evidence" value="ECO:0000318"/>
    <property type="project" value="GO_Central"/>
</dbReference>
<evidence type="ECO:0000256" key="5">
    <source>
        <dbReference type="ARBA" id="ARBA00022741"/>
    </source>
</evidence>
<sequence>MCSADILVPDHSKTGGSSPSAHRKREERLQRLKDSGQRLAVAWSLAAACVAGHAAHFLHAHLPPWLGFLHSTQFHVALSVIALAGPGRKLLVDGIGSLKRNAPNMNTLVALGALSSFAVSSAAALLPQLKWQTFFEEPVMLLAFVLLGRAVEERAKLQATSDMTALLNLLPPKARLLVTGKDGKEKTVEVPTDALGQGDTVLVYPGDRIPVDGTVESGRTTVDESSLTGEPLPVLKQAGDDVTAGTMNYNGTLRVAARRGGGDTVLGDIVRMVEDAQTREAPVQRLADAVSGKFCYGVMATSAATFAFWRLAGPQLFPRLIPPGGPLLLALQMACNVLVVACPCALGLATPTAVLVGTSLGARKGLLIRGGDVLEKVWELDTVVFDKTGTLTAGRPVVTKVVGGGGESGWSEDEVLALAAGVEQASSHPLAKAVVQAASSRGHVIPRIQDGTFEQEPGSGASATIDGRRIAVGSLDWVERRASNGSASVKPQTPSDVETSTSQTPIIPRTPSNPRSFDKQTPSDSKILGSQTATDDETASTPEAASAGAKPPNPAGLGRLPDLAKQGQTVVYVSIDGRVAGAVAMEDEVRPDAAGTVEGLRKLGLRTAMISGDKQAAAEAVAAKVGIDPQQAYGEVRPAQKAALVQQWQKDGRKVAMVGDGVNDAAALATANVGIAMAGGVGAASEVSSIVLMGDRLPQVLDALELSRATFNKIRQNLWWAFAYNMVGIPLAAGVFFPSAGLMLTPSISGALMGVSSLGVMANSLLLQLEYKGSPKKSGARIEELREKKGEKSREGRKKEVVNREEAGDVEQGGLQPTQ</sequence>
<dbReference type="PANTHER" id="PTHR43520">
    <property type="entry name" value="ATP7, ISOFORM B"/>
    <property type="match status" value="1"/>
</dbReference>
<accession>A0A0U9HQH4</accession>
<dbReference type="InterPro" id="IPR018303">
    <property type="entry name" value="ATPase_P-typ_P_site"/>
</dbReference>
<dbReference type="GO" id="GO:0005524">
    <property type="term" value="F:ATP binding"/>
    <property type="evidence" value="ECO:0007669"/>
    <property type="project" value="UniProtKB-UniRule"/>
</dbReference>
<evidence type="ECO:0000256" key="10">
    <source>
        <dbReference type="RuleBase" id="RU362081"/>
    </source>
</evidence>
<feature type="domain" description="P-type ATPase A" evidence="12">
    <location>
        <begin position="169"/>
        <end position="274"/>
    </location>
</feature>
<dbReference type="PRINTS" id="PR00119">
    <property type="entry name" value="CATATPASE"/>
</dbReference>
<proteinExistence type="inferred from homology"/>
<dbReference type="Proteomes" id="UP000054558">
    <property type="component" value="Unassembled WGS sequence"/>
</dbReference>
<dbReference type="SUPFAM" id="SSF56784">
    <property type="entry name" value="HAD-like"/>
    <property type="match status" value="1"/>
</dbReference>
<feature type="region of interest" description="Disordered" evidence="11">
    <location>
        <begin position="482"/>
        <end position="561"/>
    </location>
</feature>
<dbReference type="PANTHER" id="PTHR43520:SF22">
    <property type="entry name" value="COPPER-TRANSPORTING ATPASE PAA1, CHLOROPLASTIC"/>
    <property type="match status" value="1"/>
</dbReference>
<evidence type="ECO:0000256" key="3">
    <source>
        <dbReference type="ARBA" id="ARBA00022692"/>
    </source>
</evidence>
<dbReference type="GO" id="GO:0005507">
    <property type="term" value="F:copper ion binding"/>
    <property type="evidence" value="ECO:0000318"/>
    <property type="project" value="GO_Central"/>
</dbReference>
<evidence type="ECO:0000256" key="11">
    <source>
        <dbReference type="SAM" id="MobiDB-lite"/>
    </source>
</evidence>
<dbReference type="Gene3D" id="3.40.50.1000">
    <property type="entry name" value="HAD superfamily/HAD-like"/>
    <property type="match status" value="2"/>
</dbReference>
<dbReference type="SUPFAM" id="SSF81660">
    <property type="entry name" value="Metal cation-transporting ATPase, ATP-binding domain N"/>
    <property type="match status" value="1"/>
</dbReference>
<evidence type="ECO:0000256" key="9">
    <source>
        <dbReference type="ARBA" id="ARBA00023136"/>
    </source>
</evidence>
<feature type="transmembrane region" description="Helical" evidence="10">
    <location>
        <begin position="743"/>
        <end position="767"/>
    </location>
</feature>
<dbReference type="AlphaFoldDB" id="A0A0U9HQH4"/>
<dbReference type="Pfam" id="PF00702">
    <property type="entry name" value="Hydrolase"/>
    <property type="match status" value="2"/>
</dbReference>
<comment type="similarity">
    <text evidence="2 10">Belongs to the cation transport ATPase (P-type) (TC 3.A.3) family. Type IB subfamily.</text>
</comment>
<keyword evidence="8 10" id="KW-1133">Transmembrane helix</keyword>
<feature type="compositionally biased region" description="Basic and acidic residues" evidence="11">
    <location>
        <begin position="780"/>
        <end position="807"/>
    </location>
</feature>
<comment type="subcellular location">
    <subcellularLocation>
        <location evidence="1">Membrane</location>
        <topology evidence="1">Multi-pass membrane protein</topology>
    </subcellularLocation>
</comment>
<evidence type="ECO:0000256" key="4">
    <source>
        <dbReference type="ARBA" id="ARBA00022723"/>
    </source>
</evidence>
<evidence type="ECO:0000259" key="12">
    <source>
        <dbReference type="Pfam" id="PF00122"/>
    </source>
</evidence>
<keyword evidence="5 10" id="KW-0547">Nucleotide-binding</keyword>
<dbReference type="InterPro" id="IPR027256">
    <property type="entry name" value="P-typ_ATPase_IB"/>
</dbReference>
<evidence type="ECO:0000256" key="8">
    <source>
        <dbReference type="ARBA" id="ARBA00022989"/>
    </source>
</evidence>
<protein>
    <submittedName>
        <fullName evidence="13">Cation transport ATPase</fullName>
    </submittedName>
</protein>
<dbReference type="InterPro" id="IPR023299">
    <property type="entry name" value="ATPase_P-typ_cyto_dom_N"/>
</dbReference>
<feature type="transmembrane region" description="Helical" evidence="10">
    <location>
        <begin position="718"/>
        <end position="737"/>
    </location>
</feature>
<dbReference type="NCBIfam" id="TIGR01494">
    <property type="entry name" value="ATPase_P-type"/>
    <property type="match status" value="2"/>
</dbReference>
<dbReference type="OrthoDB" id="432719at2759"/>
<evidence type="ECO:0000313" key="13">
    <source>
        <dbReference type="EMBL" id="GAQ77947.1"/>
    </source>
</evidence>
<gene>
    <name evidence="13" type="ORF">KFL_000060120</name>
</gene>
<keyword evidence="9 10" id="KW-0472">Membrane</keyword>
<dbReference type="PROSITE" id="PS00154">
    <property type="entry name" value="ATPASE_E1_E2"/>
    <property type="match status" value="1"/>
</dbReference>
<dbReference type="OMA" id="NAPLMHL"/>
<dbReference type="SUPFAM" id="SSF81653">
    <property type="entry name" value="Calcium ATPase, transduction domain A"/>
    <property type="match status" value="1"/>
</dbReference>
<dbReference type="EMBL" id="DF236955">
    <property type="protein sequence ID" value="GAQ77947.1"/>
    <property type="molecule type" value="Genomic_DNA"/>
</dbReference>
<evidence type="ECO:0000256" key="7">
    <source>
        <dbReference type="ARBA" id="ARBA00022967"/>
    </source>
</evidence>
<dbReference type="SFLD" id="SFLDG00002">
    <property type="entry name" value="C1.7:_P-type_atpase_like"/>
    <property type="match status" value="1"/>
</dbReference>
<dbReference type="SFLD" id="SFLDS00003">
    <property type="entry name" value="Haloacid_Dehalogenase"/>
    <property type="match status" value="1"/>
</dbReference>
<keyword evidence="3 10" id="KW-0812">Transmembrane</keyword>
<feature type="region of interest" description="Disordered" evidence="11">
    <location>
        <begin position="1"/>
        <end position="24"/>
    </location>
</feature>
<keyword evidence="14" id="KW-1185">Reference proteome</keyword>